<reference evidence="8 9" key="1">
    <citation type="journal article" date="2017" name="Nature">
        <title>The Apostasia genome and the evolution of orchids.</title>
        <authorList>
            <person name="Zhang G.Q."/>
            <person name="Liu K.W."/>
            <person name="Li Z."/>
            <person name="Lohaus R."/>
            <person name="Hsiao Y.Y."/>
            <person name="Niu S.C."/>
            <person name="Wang J.Y."/>
            <person name="Lin Y.C."/>
            <person name="Xu Q."/>
            <person name="Chen L.J."/>
            <person name="Yoshida K."/>
            <person name="Fujiwara S."/>
            <person name="Wang Z.W."/>
            <person name="Zhang Y.Q."/>
            <person name="Mitsuda N."/>
            <person name="Wang M."/>
            <person name="Liu G.H."/>
            <person name="Pecoraro L."/>
            <person name="Huang H.X."/>
            <person name="Xiao X.J."/>
            <person name="Lin M."/>
            <person name="Wu X.Y."/>
            <person name="Wu W.L."/>
            <person name="Chen Y.Y."/>
            <person name="Chang S.B."/>
            <person name="Sakamoto S."/>
            <person name="Ohme-Takagi M."/>
            <person name="Yagi M."/>
            <person name="Zeng S.J."/>
            <person name="Shen C.Y."/>
            <person name="Yeh C.M."/>
            <person name="Luo Y.B."/>
            <person name="Tsai W.C."/>
            <person name="Van de Peer Y."/>
            <person name="Liu Z.J."/>
        </authorList>
    </citation>
    <scope>NUCLEOTIDE SEQUENCE [LARGE SCALE GENOMIC DNA]</scope>
    <source>
        <strain evidence="9">cv. Shenzhen</strain>
        <tissue evidence="8">Stem</tissue>
    </source>
</reference>
<keyword evidence="4" id="KW-0472">Membrane</keyword>
<sequence>MASLYGNLHRPLSAIAALAIATVSSVSSDYLPDRFSGPKSRDGCSPLVPSSSDQPALRPSSSVSVSNPFGISFISRTSLLMNSGISHSVDFLFGSSPSSFSLPPALLALYGYAKLSDPSRSHETSLRIIFSSSDTLYRWHLPDPSASGMLGKSNSSLEKSQTVVVLLGWLGAKQKHLKRYAEWYTSRGFHAVTFTFPMSEIVSYKAGGKAEKDLELLADHLADWVAEETGKNLVFHTFSNTGWLTYGVILEKFQKQYPSAMRKIKGCIVDSAPVAAPDPQVWASGFSAAYLKKQSVATKGVLNSSSNSGRDMLMVGSSLEQQKPAMVEAALLTVLEKFFEVVLNLPAINRISAATGVNLDLLTFIPIECLNTRRLSDVLDLLSMGQPNCPQLYIYSSADRVIPAKHVESFAAEQRRAGHEVRECNFVNSPHVDHFRNHPSLYSSQLTSFLEDCVLISCKKSS</sequence>
<dbReference type="GO" id="GO:0005640">
    <property type="term" value="C:nuclear outer membrane"/>
    <property type="evidence" value="ECO:0007669"/>
    <property type="project" value="UniProtKB-SubCell"/>
</dbReference>
<proteinExistence type="inferred from homology"/>
<dbReference type="AlphaFoldDB" id="A0A2I0AHE0"/>
<keyword evidence="3" id="KW-1133">Transmembrane helix</keyword>
<feature type="compositionally biased region" description="Polar residues" evidence="7">
    <location>
        <begin position="48"/>
        <end position="64"/>
    </location>
</feature>
<dbReference type="InterPro" id="IPR029058">
    <property type="entry name" value="AB_hydrolase_fold"/>
</dbReference>
<evidence type="ECO:0000313" key="8">
    <source>
        <dbReference type="EMBL" id="PKA54971.1"/>
    </source>
</evidence>
<gene>
    <name evidence="8" type="ORF">AXF42_Ash003607</name>
</gene>
<comment type="similarity">
    <text evidence="1">Belongs to the TMEM53 family.</text>
</comment>
<dbReference type="PANTHER" id="PTHR12265">
    <property type="entry name" value="TRANSMEMBRANE PROTEIN 53"/>
    <property type="match status" value="1"/>
</dbReference>
<dbReference type="Proteomes" id="UP000236161">
    <property type="component" value="Unassembled WGS sequence"/>
</dbReference>
<evidence type="ECO:0000256" key="6">
    <source>
        <dbReference type="ARBA" id="ARBA00034303"/>
    </source>
</evidence>
<evidence type="ECO:0000256" key="3">
    <source>
        <dbReference type="ARBA" id="ARBA00022989"/>
    </source>
</evidence>
<evidence type="ECO:0000256" key="5">
    <source>
        <dbReference type="ARBA" id="ARBA00023242"/>
    </source>
</evidence>
<dbReference type="SUPFAM" id="SSF53474">
    <property type="entry name" value="alpha/beta-Hydrolases"/>
    <property type="match status" value="1"/>
</dbReference>
<feature type="region of interest" description="Disordered" evidence="7">
    <location>
        <begin position="37"/>
        <end position="64"/>
    </location>
</feature>
<keyword evidence="5" id="KW-0539">Nucleus</keyword>
<evidence type="ECO:0000256" key="7">
    <source>
        <dbReference type="SAM" id="MobiDB-lite"/>
    </source>
</evidence>
<keyword evidence="2" id="KW-0812">Transmembrane</keyword>
<dbReference type="OrthoDB" id="77878at2759"/>
<dbReference type="InterPro" id="IPR008547">
    <property type="entry name" value="DUF829_TMEM53"/>
</dbReference>
<dbReference type="PANTHER" id="PTHR12265:SF30">
    <property type="entry name" value="TRANSMEMBRANE PROTEIN 53"/>
    <property type="match status" value="1"/>
</dbReference>
<dbReference type="EMBL" id="KZ451980">
    <property type="protein sequence ID" value="PKA54971.1"/>
    <property type="molecule type" value="Genomic_DNA"/>
</dbReference>
<keyword evidence="9" id="KW-1185">Reference proteome</keyword>
<comment type="subcellular location">
    <subcellularLocation>
        <location evidence="6">Nucleus outer membrane</location>
        <topology evidence="6">Single-pass membrane protein</topology>
    </subcellularLocation>
</comment>
<evidence type="ECO:0000256" key="4">
    <source>
        <dbReference type="ARBA" id="ARBA00023136"/>
    </source>
</evidence>
<evidence type="ECO:0000256" key="1">
    <source>
        <dbReference type="ARBA" id="ARBA00007387"/>
    </source>
</evidence>
<name>A0A2I0AHE0_9ASPA</name>
<organism evidence="8 9">
    <name type="scientific">Apostasia shenzhenica</name>
    <dbReference type="NCBI Taxonomy" id="1088818"/>
    <lineage>
        <taxon>Eukaryota</taxon>
        <taxon>Viridiplantae</taxon>
        <taxon>Streptophyta</taxon>
        <taxon>Embryophyta</taxon>
        <taxon>Tracheophyta</taxon>
        <taxon>Spermatophyta</taxon>
        <taxon>Magnoliopsida</taxon>
        <taxon>Liliopsida</taxon>
        <taxon>Asparagales</taxon>
        <taxon>Orchidaceae</taxon>
        <taxon>Apostasioideae</taxon>
        <taxon>Apostasia</taxon>
    </lineage>
</organism>
<accession>A0A2I0AHE0</accession>
<evidence type="ECO:0000256" key="2">
    <source>
        <dbReference type="ARBA" id="ARBA00022692"/>
    </source>
</evidence>
<protein>
    <recommendedName>
        <fullName evidence="10">Transmembrane protein 53</fullName>
    </recommendedName>
</protein>
<evidence type="ECO:0008006" key="10">
    <source>
        <dbReference type="Google" id="ProtNLM"/>
    </source>
</evidence>
<dbReference type="Gene3D" id="3.40.50.1820">
    <property type="entry name" value="alpha/beta hydrolase"/>
    <property type="match status" value="1"/>
</dbReference>
<dbReference type="Pfam" id="PF05705">
    <property type="entry name" value="DUF829"/>
    <property type="match status" value="1"/>
</dbReference>
<evidence type="ECO:0000313" key="9">
    <source>
        <dbReference type="Proteomes" id="UP000236161"/>
    </source>
</evidence>